<name>A0A4V3E847_9FLAO</name>
<dbReference type="InterPro" id="IPR026354">
    <property type="entry name" value="4helix_suffix_dom"/>
</dbReference>
<dbReference type="Proteomes" id="UP000295215">
    <property type="component" value="Unassembled WGS sequence"/>
</dbReference>
<dbReference type="OrthoDB" id="9796189at2"/>
<gene>
    <name evidence="1" type="ORF">C8P70_12022</name>
</gene>
<comment type="caution">
    <text evidence="1">The sequence shown here is derived from an EMBL/GenBank/DDBJ whole genome shotgun (WGS) entry which is preliminary data.</text>
</comment>
<dbReference type="InterPro" id="IPR036583">
    <property type="entry name" value="23S_rRNA_IVS_sf"/>
</dbReference>
<organism evidence="1 2">
    <name type="scientific">Myroides indicus</name>
    <dbReference type="NCBI Taxonomy" id="1323422"/>
    <lineage>
        <taxon>Bacteria</taxon>
        <taxon>Pseudomonadati</taxon>
        <taxon>Bacteroidota</taxon>
        <taxon>Flavobacteriia</taxon>
        <taxon>Flavobacteriales</taxon>
        <taxon>Flavobacteriaceae</taxon>
        <taxon>Myroides</taxon>
    </lineage>
</organism>
<evidence type="ECO:0000313" key="2">
    <source>
        <dbReference type="Proteomes" id="UP000295215"/>
    </source>
</evidence>
<dbReference type="SUPFAM" id="SSF158446">
    <property type="entry name" value="IVS-encoded protein-like"/>
    <property type="match status" value="1"/>
</dbReference>
<dbReference type="NCBIfam" id="TIGR04258">
    <property type="entry name" value="4helix_suffix"/>
    <property type="match status" value="1"/>
</dbReference>
<dbReference type="InterPro" id="IPR012657">
    <property type="entry name" value="23S_rRNA-intervening_sequence"/>
</dbReference>
<dbReference type="Gene3D" id="1.20.1440.60">
    <property type="entry name" value="23S rRNA-intervening sequence"/>
    <property type="match status" value="1"/>
</dbReference>
<reference evidence="1 2" key="1">
    <citation type="submission" date="2019-03" db="EMBL/GenBank/DDBJ databases">
        <title>Genomic Encyclopedia of Archaeal and Bacterial Type Strains, Phase II (KMG-II): from individual species to whole genera.</title>
        <authorList>
            <person name="Goeker M."/>
        </authorList>
    </citation>
    <scope>NUCLEOTIDE SEQUENCE [LARGE SCALE GENOMIC DNA]</scope>
    <source>
        <strain evidence="1 2">DSM 28213</strain>
    </source>
</reference>
<protein>
    <submittedName>
        <fullName evidence="1">Four helix bundle suffix protein</fullName>
    </submittedName>
</protein>
<dbReference type="NCBIfam" id="TIGR02436">
    <property type="entry name" value="four helix bundle protein"/>
    <property type="match status" value="1"/>
</dbReference>
<evidence type="ECO:0000313" key="1">
    <source>
        <dbReference type="EMBL" id="TDS56529.1"/>
    </source>
</evidence>
<dbReference type="AlphaFoldDB" id="A0A4V3E847"/>
<proteinExistence type="predicted"/>
<keyword evidence="2" id="KW-1185">Reference proteome</keyword>
<sequence length="186" mass="21853">MENTDGFIPLHGGYRNLLSYQKAEIIYDGTVYFCNRFFHKYDRTIDQMVQAARSGKQNIAEASMASATSKETEIKLTNVARASLEELLIDFEDFMRTHKIAKWDRNHRLSKRFDELNSTPNANYDTFKKAIEHENPEICTNVMWCLINVTSYLLNRQIKALEKAFLEEGGLRERMYRARVNRRNKK</sequence>
<accession>A0A4V3E847</accession>
<dbReference type="RefSeq" id="WP_133713040.1">
    <property type="nucleotide sequence ID" value="NZ_SOAG01000020.1"/>
</dbReference>
<dbReference type="EMBL" id="SOAG01000020">
    <property type="protein sequence ID" value="TDS56529.1"/>
    <property type="molecule type" value="Genomic_DNA"/>
</dbReference>